<reference evidence="15 16" key="1">
    <citation type="journal article" date="2015" name="Genome Biol. Evol.">
        <title>Comparative Genomics of a Bacterivorous Green Alga Reveals Evolutionary Causalities and Consequences of Phago-Mixotrophic Mode of Nutrition.</title>
        <authorList>
            <person name="Burns J.A."/>
            <person name="Paasch A."/>
            <person name="Narechania A."/>
            <person name="Kim E."/>
        </authorList>
    </citation>
    <scope>NUCLEOTIDE SEQUENCE [LARGE SCALE GENOMIC DNA]</scope>
    <source>
        <strain evidence="15 16">PLY_AMNH</strain>
    </source>
</reference>
<evidence type="ECO:0000256" key="14">
    <source>
        <dbReference type="SAM" id="MobiDB-lite"/>
    </source>
</evidence>
<evidence type="ECO:0000256" key="7">
    <source>
        <dbReference type="ARBA" id="ARBA00022989"/>
    </source>
</evidence>
<evidence type="ECO:0000256" key="12">
    <source>
        <dbReference type="ARBA" id="ARBA00034249"/>
    </source>
</evidence>
<evidence type="ECO:0000256" key="13">
    <source>
        <dbReference type="ARBA" id="ARBA00034329"/>
    </source>
</evidence>
<evidence type="ECO:0000313" key="16">
    <source>
        <dbReference type="Proteomes" id="UP001190700"/>
    </source>
</evidence>
<dbReference type="InterPro" id="IPR001675">
    <property type="entry name" value="Glyco_trans_29"/>
</dbReference>
<keyword evidence="8" id="KW-0333">Golgi apparatus</keyword>
<dbReference type="EMBL" id="LGRX02007945">
    <property type="protein sequence ID" value="KAK3274105.1"/>
    <property type="molecule type" value="Genomic_DNA"/>
</dbReference>
<evidence type="ECO:0000256" key="10">
    <source>
        <dbReference type="ARBA" id="ARBA00023157"/>
    </source>
</evidence>
<dbReference type="PANTHER" id="PTHR46059">
    <property type="entry name" value="BETA-GALACTOSIDE ALPHA-2,6-SIALYLTRANSFERASE"/>
    <property type="match status" value="1"/>
</dbReference>
<dbReference type="GO" id="GO:0003835">
    <property type="term" value="F:beta-galactoside alpha-2,6-sialyltransferase activity"/>
    <property type="evidence" value="ECO:0007669"/>
    <property type="project" value="UniProtKB-EC"/>
</dbReference>
<evidence type="ECO:0000313" key="15">
    <source>
        <dbReference type="EMBL" id="KAK3274105.1"/>
    </source>
</evidence>
<comment type="similarity">
    <text evidence="2">Belongs to the glycosyltransferase 29 family.</text>
</comment>
<protein>
    <recommendedName>
        <fullName evidence="13">beta-galactoside alpha-(2,6)-sialyltransferase</fullName>
        <ecNumber evidence="13">2.4.3.1</ecNumber>
    </recommendedName>
</protein>
<keyword evidence="7" id="KW-1133">Transmembrane helix</keyword>
<dbReference type="AlphaFoldDB" id="A0AAE0G9F2"/>
<organism evidence="15 16">
    <name type="scientific">Cymbomonas tetramitiformis</name>
    <dbReference type="NCBI Taxonomy" id="36881"/>
    <lineage>
        <taxon>Eukaryota</taxon>
        <taxon>Viridiplantae</taxon>
        <taxon>Chlorophyta</taxon>
        <taxon>Pyramimonadophyceae</taxon>
        <taxon>Pyramimonadales</taxon>
        <taxon>Pyramimonadaceae</taxon>
        <taxon>Cymbomonas</taxon>
    </lineage>
</organism>
<feature type="region of interest" description="Disordered" evidence="14">
    <location>
        <begin position="32"/>
        <end position="60"/>
    </location>
</feature>
<keyword evidence="6" id="KW-0735">Signal-anchor</keyword>
<dbReference type="GO" id="GO:0032580">
    <property type="term" value="C:Golgi cisterna membrane"/>
    <property type="evidence" value="ECO:0007669"/>
    <property type="project" value="UniProtKB-SubCell"/>
</dbReference>
<evidence type="ECO:0000256" key="11">
    <source>
        <dbReference type="ARBA" id="ARBA00023180"/>
    </source>
</evidence>
<evidence type="ECO:0000256" key="1">
    <source>
        <dbReference type="ARBA" id="ARBA00004447"/>
    </source>
</evidence>
<evidence type="ECO:0000256" key="6">
    <source>
        <dbReference type="ARBA" id="ARBA00022968"/>
    </source>
</evidence>
<evidence type="ECO:0000256" key="9">
    <source>
        <dbReference type="ARBA" id="ARBA00023136"/>
    </source>
</evidence>
<evidence type="ECO:0000256" key="5">
    <source>
        <dbReference type="ARBA" id="ARBA00022692"/>
    </source>
</evidence>
<comment type="subcellular location">
    <subcellularLocation>
        <location evidence="1">Golgi apparatus</location>
        <location evidence="1">Golgi stack membrane</location>
        <topology evidence="1">Single-pass type II membrane protein</topology>
    </subcellularLocation>
</comment>
<gene>
    <name evidence="15" type="ORF">CYMTET_17700</name>
</gene>
<evidence type="ECO:0000256" key="4">
    <source>
        <dbReference type="ARBA" id="ARBA00022679"/>
    </source>
</evidence>
<keyword evidence="10" id="KW-1015">Disulfide bond</keyword>
<dbReference type="InterPro" id="IPR038578">
    <property type="entry name" value="GT29-like_sf"/>
</dbReference>
<dbReference type="Gene3D" id="3.90.1480.20">
    <property type="entry name" value="Glycosyl transferase family 29"/>
    <property type="match status" value="2"/>
</dbReference>
<dbReference type="Proteomes" id="UP001190700">
    <property type="component" value="Unassembled WGS sequence"/>
</dbReference>
<evidence type="ECO:0000256" key="2">
    <source>
        <dbReference type="ARBA" id="ARBA00006003"/>
    </source>
</evidence>
<keyword evidence="3" id="KW-0328">Glycosyltransferase</keyword>
<keyword evidence="5" id="KW-0812">Transmembrane</keyword>
<keyword evidence="4" id="KW-0808">Transferase</keyword>
<evidence type="ECO:0000256" key="8">
    <source>
        <dbReference type="ARBA" id="ARBA00023034"/>
    </source>
</evidence>
<name>A0AAE0G9F2_9CHLO</name>
<keyword evidence="9" id="KW-0472">Membrane</keyword>
<comment type="catalytic activity">
    <reaction evidence="12">
        <text>a beta-D-galactoside + CMP-N-acetyl-beta-neuraminate = an N-acetyl-alpha-neuraminyl-(2-&gt;6)-beta-D-galactosyl derivative + CMP + H(+)</text>
        <dbReference type="Rhea" id="RHEA:52104"/>
        <dbReference type="ChEBI" id="CHEBI:15378"/>
        <dbReference type="ChEBI" id="CHEBI:28034"/>
        <dbReference type="ChEBI" id="CHEBI:57812"/>
        <dbReference type="ChEBI" id="CHEBI:60377"/>
        <dbReference type="ChEBI" id="CHEBI:136398"/>
        <dbReference type="EC" id="2.4.3.1"/>
    </reaction>
</comment>
<keyword evidence="16" id="KW-1185">Reference proteome</keyword>
<keyword evidence="11" id="KW-0325">Glycoprotein</keyword>
<proteinExistence type="inferred from homology"/>
<comment type="caution">
    <text evidence="15">The sequence shown here is derived from an EMBL/GenBank/DDBJ whole genome shotgun (WGS) entry which is preliminary data.</text>
</comment>
<evidence type="ECO:0000256" key="3">
    <source>
        <dbReference type="ARBA" id="ARBA00022676"/>
    </source>
</evidence>
<sequence length="325" mass="35034">MMHPAFNGEPGPAWGVSTDAGQQSEVALWPPPRCTGTKPAPPPIVASGRGGRRGLRSEAPTELVLQKRPPDQGLKERVYTYLMEFMASETSCSPTTCSRLATGSVVNRTRPPLFPDPCTLLTANPDCAADTPTSGVQRLPPALGVGSLGRCAFIGTGVQVLQHAFGKEIDAHDTVVRYNTPIKGYEKYVGTKTSLVWAKAHYKTTAKPSMGYFPCKGGVCKGTIYGIKNLGGLRTLRNELTNMWLASRKIKEGKPAAGILRTILLIKSGLCTDISLYGFSTSGTKGRTGKYFDKRALVTKGHTIDWDGWILAAMMDMGYICVYGL</sequence>
<dbReference type="PANTHER" id="PTHR46059:SF1">
    <property type="entry name" value="BETA-GALACTOSIDE ALPHA-2,6-SIALYLTRANSFERASE"/>
    <property type="match status" value="1"/>
</dbReference>
<dbReference type="EC" id="2.4.3.1" evidence="13"/>
<dbReference type="Pfam" id="PF00777">
    <property type="entry name" value="Glyco_transf_29"/>
    <property type="match status" value="1"/>
</dbReference>
<feature type="compositionally biased region" description="Pro residues" evidence="14">
    <location>
        <begin position="32"/>
        <end position="44"/>
    </location>
</feature>
<accession>A0AAE0G9F2</accession>